<reference evidence="4" key="1">
    <citation type="journal article" date="2017" name="Genome Biol.">
        <title>Comparative genomics reveals high biological diversity and specific adaptations in the industrially and medically important fungal genus Aspergillus.</title>
        <authorList>
            <person name="de Vries R.P."/>
            <person name="Riley R."/>
            <person name="Wiebenga A."/>
            <person name="Aguilar-Osorio G."/>
            <person name="Amillis S."/>
            <person name="Uchima C.A."/>
            <person name="Anderluh G."/>
            <person name="Asadollahi M."/>
            <person name="Askin M."/>
            <person name="Barry K."/>
            <person name="Battaglia E."/>
            <person name="Bayram O."/>
            <person name="Benocci T."/>
            <person name="Braus-Stromeyer S.A."/>
            <person name="Caldana C."/>
            <person name="Canovas D."/>
            <person name="Cerqueira G.C."/>
            <person name="Chen F."/>
            <person name="Chen W."/>
            <person name="Choi C."/>
            <person name="Clum A."/>
            <person name="Dos Santos R.A."/>
            <person name="Damasio A.R."/>
            <person name="Diallinas G."/>
            <person name="Emri T."/>
            <person name="Fekete E."/>
            <person name="Flipphi M."/>
            <person name="Freyberg S."/>
            <person name="Gallo A."/>
            <person name="Gournas C."/>
            <person name="Habgood R."/>
            <person name="Hainaut M."/>
            <person name="Harispe M.L."/>
            <person name="Henrissat B."/>
            <person name="Hilden K.S."/>
            <person name="Hope R."/>
            <person name="Hossain A."/>
            <person name="Karabika E."/>
            <person name="Karaffa L."/>
            <person name="Karanyi Z."/>
            <person name="Krasevec N."/>
            <person name="Kuo A."/>
            <person name="Kusch H."/>
            <person name="LaButti K."/>
            <person name="Lagendijk E.L."/>
            <person name="Lapidus A."/>
            <person name="Levasseur A."/>
            <person name="Lindquist E."/>
            <person name="Lipzen A."/>
            <person name="Logrieco A.F."/>
            <person name="MacCabe A."/>
            <person name="Maekelae M.R."/>
            <person name="Malavazi I."/>
            <person name="Melin P."/>
            <person name="Meyer V."/>
            <person name="Mielnichuk N."/>
            <person name="Miskei M."/>
            <person name="Molnar A.P."/>
            <person name="Mule G."/>
            <person name="Ngan C.Y."/>
            <person name="Orejas M."/>
            <person name="Orosz E."/>
            <person name="Ouedraogo J.P."/>
            <person name="Overkamp K.M."/>
            <person name="Park H.-S."/>
            <person name="Perrone G."/>
            <person name="Piumi F."/>
            <person name="Punt P.J."/>
            <person name="Ram A.F."/>
            <person name="Ramon A."/>
            <person name="Rauscher S."/>
            <person name="Record E."/>
            <person name="Riano-Pachon D.M."/>
            <person name="Robert V."/>
            <person name="Roehrig J."/>
            <person name="Ruller R."/>
            <person name="Salamov A."/>
            <person name="Salih N.S."/>
            <person name="Samson R.A."/>
            <person name="Sandor E."/>
            <person name="Sanguinetti M."/>
            <person name="Schuetze T."/>
            <person name="Sepcic K."/>
            <person name="Shelest E."/>
            <person name="Sherlock G."/>
            <person name="Sophianopoulou V."/>
            <person name="Squina F.M."/>
            <person name="Sun H."/>
            <person name="Susca A."/>
            <person name="Todd R.B."/>
            <person name="Tsang A."/>
            <person name="Unkles S.E."/>
            <person name="van de Wiele N."/>
            <person name="van Rossen-Uffink D."/>
            <person name="Oliveira J.V."/>
            <person name="Vesth T.C."/>
            <person name="Visser J."/>
            <person name="Yu J.-H."/>
            <person name="Zhou M."/>
            <person name="Andersen M.R."/>
            <person name="Archer D.B."/>
            <person name="Baker S.E."/>
            <person name="Benoit I."/>
            <person name="Brakhage A.A."/>
            <person name="Braus G.H."/>
            <person name="Fischer R."/>
            <person name="Frisvad J.C."/>
            <person name="Goldman G.H."/>
            <person name="Houbraken J."/>
            <person name="Oakley B."/>
            <person name="Pocsi I."/>
            <person name="Scazzocchio C."/>
            <person name="Seiboth B."/>
            <person name="vanKuyk P.A."/>
            <person name="Wortman J."/>
            <person name="Dyer P.S."/>
            <person name="Grigoriev I.V."/>
        </authorList>
    </citation>
    <scope>NUCLEOTIDE SEQUENCE [LARGE SCALE GENOMIC DNA]</scope>
    <source>
        <strain evidence="4">CBS 101740 / IMI 381727 / IBT 21946</strain>
    </source>
</reference>
<feature type="domain" description="DUF4139" evidence="1">
    <location>
        <begin position="216"/>
        <end position="500"/>
    </location>
</feature>
<dbReference type="OrthoDB" id="10068793at2759"/>
<protein>
    <submittedName>
        <fullName evidence="3">Uncharacterized protein</fullName>
    </submittedName>
</protein>
<dbReference type="OMA" id="IANQHTH"/>
<dbReference type="InterPro" id="IPR025554">
    <property type="entry name" value="DUF4140"/>
</dbReference>
<dbReference type="STRING" id="767769.A0A1L9U6F1"/>
<dbReference type="AlphaFoldDB" id="A0A1L9U6F1"/>
<dbReference type="EMBL" id="KV878695">
    <property type="protein sequence ID" value="OJJ67256.1"/>
    <property type="molecule type" value="Genomic_DNA"/>
</dbReference>
<dbReference type="GeneID" id="93580509"/>
<dbReference type="InterPro" id="IPR011935">
    <property type="entry name" value="CHP02231"/>
</dbReference>
<dbReference type="Proteomes" id="UP000184499">
    <property type="component" value="Unassembled WGS sequence"/>
</dbReference>
<dbReference type="Pfam" id="PF13600">
    <property type="entry name" value="DUF4140"/>
    <property type="match status" value="1"/>
</dbReference>
<feature type="domain" description="DUF4140" evidence="2">
    <location>
        <begin position="19"/>
        <end position="83"/>
    </location>
</feature>
<organism evidence="3 4">
    <name type="scientific">Aspergillus brasiliensis (strain CBS 101740 / IMI 381727 / IBT 21946)</name>
    <dbReference type="NCBI Taxonomy" id="767769"/>
    <lineage>
        <taxon>Eukaryota</taxon>
        <taxon>Fungi</taxon>
        <taxon>Dikarya</taxon>
        <taxon>Ascomycota</taxon>
        <taxon>Pezizomycotina</taxon>
        <taxon>Eurotiomycetes</taxon>
        <taxon>Eurotiomycetidae</taxon>
        <taxon>Eurotiales</taxon>
        <taxon>Aspergillaceae</taxon>
        <taxon>Aspergillus</taxon>
        <taxon>Aspergillus subgen. Circumdati</taxon>
    </lineage>
</organism>
<dbReference type="VEuPathDB" id="FungiDB:ASPBRDRAFT_59239"/>
<name>A0A1L9U6F1_ASPBC</name>
<dbReference type="RefSeq" id="XP_067474505.1">
    <property type="nucleotide sequence ID" value="XM_067628021.1"/>
</dbReference>
<keyword evidence="4" id="KW-1185">Reference proteome</keyword>
<evidence type="ECO:0000313" key="4">
    <source>
        <dbReference type="Proteomes" id="UP000184499"/>
    </source>
</evidence>
<evidence type="ECO:0000313" key="3">
    <source>
        <dbReference type="EMBL" id="OJJ67256.1"/>
    </source>
</evidence>
<evidence type="ECO:0000259" key="1">
    <source>
        <dbReference type="Pfam" id="PF13598"/>
    </source>
</evidence>
<evidence type="ECO:0000259" key="2">
    <source>
        <dbReference type="Pfam" id="PF13600"/>
    </source>
</evidence>
<dbReference type="Pfam" id="PF13598">
    <property type="entry name" value="DUF4139"/>
    <property type="match status" value="1"/>
</dbReference>
<dbReference type="PANTHER" id="PTHR31005:SF8">
    <property type="entry name" value="DUF4139 DOMAIN-CONTAINING PROTEIN"/>
    <property type="match status" value="1"/>
</dbReference>
<gene>
    <name evidence="3" type="ORF">ASPBRDRAFT_59239</name>
</gene>
<sequence length="535" mass="58922">MQDTSRQEFAISDLPTKSVAFHPEFATITREFPVCFQSGPYTISISGIHHEVNIDSIHVDSTGSAKVIDIQHAIINRREPLPHKVSSDNKAYDPVRDLGSGRVPSCSCNEALSQAHDMLGQSNYEMADIRGENQYSGFNTSGAMPLLLQSCDLVWKGEKPTFYPKQFCQVVVHLEGQRTTPVSVPTTEALFGTAGGIHQAEGSGQLQAMSDLRLHNLSIDTPSSSAKIRLCALFTNMTSETWHDAQVTLSASQAHVSRLEQNMPSLQPWEMCARPTESIWAVQPILPALGTPAPRKPFPDFSFAPTHDFYDTFTKSVRNLGGEGYIPLDSEVPESISQGYGLSVAYELPGRRVIMPSFAPRRHEIAELDLKTVSFTYVIVPKKHVAAFLCARIQNDLPVIMSGGEVNVTVDGTCFGRTKVSTCPPKGSFELNLGVDRFIQVTYNESGITGFRTTDNAEHITYLKASCKVKNTRSWAVNVLVLDQVPVSVDDSFRFEILAPVALKVPGDKVDLIEPGKPRKTVELGRGRLIHYWGD</sequence>
<dbReference type="InterPro" id="IPR037291">
    <property type="entry name" value="DUF4139"/>
</dbReference>
<accession>A0A1L9U6F1</accession>
<proteinExistence type="predicted"/>
<dbReference type="PANTHER" id="PTHR31005">
    <property type="entry name" value="DUF4139 DOMAIN-CONTAINING PROTEIN"/>
    <property type="match status" value="1"/>
</dbReference>